<dbReference type="eggNOG" id="COG1075">
    <property type="taxonomic scope" value="Bacteria"/>
</dbReference>
<dbReference type="RefSeq" id="WP_012173789.1">
    <property type="nucleotide sequence ID" value="NC_009943.1"/>
</dbReference>
<dbReference type="OrthoDB" id="2004167at2"/>
<dbReference type="Pfam" id="PF02089">
    <property type="entry name" value="Palm_thioest"/>
    <property type="match status" value="1"/>
</dbReference>
<proteinExistence type="predicted"/>
<dbReference type="AlphaFoldDB" id="A8ZT06"/>
<dbReference type="STRING" id="96561.Dole_0360"/>
<dbReference type="Gene3D" id="3.40.50.1820">
    <property type="entry name" value="alpha/beta hydrolase"/>
    <property type="match status" value="1"/>
</dbReference>
<dbReference type="EMBL" id="CP000859">
    <property type="protein sequence ID" value="ABW66170.1"/>
    <property type="molecule type" value="Genomic_DNA"/>
</dbReference>
<evidence type="ECO:0000313" key="1">
    <source>
        <dbReference type="EMBL" id="ABW66170.1"/>
    </source>
</evidence>
<dbReference type="Proteomes" id="UP000008561">
    <property type="component" value="Chromosome"/>
</dbReference>
<dbReference type="SUPFAM" id="SSF53474">
    <property type="entry name" value="alpha/beta-Hydrolases"/>
    <property type="match status" value="1"/>
</dbReference>
<gene>
    <name evidence="1" type="ordered locus">Dole_0360</name>
</gene>
<evidence type="ECO:0000313" key="2">
    <source>
        <dbReference type="Proteomes" id="UP000008561"/>
    </source>
</evidence>
<reference evidence="1 2" key="1">
    <citation type="submission" date="2007-10" db="EMBL/GenBank/DDBJ databases">
        <title>Complete sequence of Desulfococcus oleovorans Hxd3.</title>
        <authorList>
            <consortium name="US DOE Joint Genome Institute"/>
            <person name="Copeland A."/>
            <person name="Lucas S."/>
            <person name="Lapidus A."/>
            <person name="Barry K."/>
            <person name="Glavina del Rio T."/>
            <person name="Dalin E."/>
            <person name="Tice H."/>
            <person name="Pitluck S."/>
            <person name="Kiss H."/>
            <person name="Brettin T."/>
            <person name="Bruce D."/>
            <person name="Detter J.C."/>
            <person name="Han C."/>
            <person name="Schmutz J."/>
            <person name="Larimer F."/>
            <person name="Land M."/>
            <person name="Hauser L."/>
            <person name="Kyrpides N."/>
            <person name="Kim E."/>
            <person name="Wawrik B."/>
            <person name="Richardson P."/>
        </authorList>
    </citation>
    <scope>NUCLEOTIDE SEQUENCE [LARGE SCALE GENOMIC DNA]</scope>
    <source>
        <strain evidence="2">DSM 6200 / JCM 39069 / Hxd3</strain>
    </source>
</reference>
<dbReference type="HOGENOM" id="CLU_015737_1_2_7"/>
<organism evidence="1 2">
    <name type="scientific">Desulfosudis oleivorans (strain DSM 6200 / JCM 39069 / Hxd3)</name>
    <name type="common">Desulfococcus oleovorans</name>
    <dbReference type="NCBI Taxonomy" id="96561"/>
    <lineage>
        <taxon>Bacteria</taxon>
        <taxon>Pseudomonadati</taxon>
        <taxon>Thermodesulfobacteriota</taxon>
        <taxon>Desulfobacteria</taxon>
        <taxon>Desulfobacterales</taxon>
        <taxon>Desulfosudaceae</taxon>
        <taxon>Desulfosudis</taxon>
    </lineage>
</organism>
<keyword evidence="2" id="KW-1185">Reference proteome</keyword>
<sequence>MKKLVALLIVGLFVSISLTGLGLAGGTAPYKCDTRYPVVLAHGMGASTKILGIVDYWYGIEDALKAEGASVYFTSVNAMGSTVDKAADFKQQFMEILAVTGAPKANIIGHSHGTLYTRYAISNLGLAPYVASYTSLAGPHRGSAVASLIMYDLPDWLLAAGGDVLNFVYTFIFGDTNPDSLQNALDLCPDYMVNTFNPNTPNIPGIYYQSWAAKAKTSCPSVILEPTWLIMLIEEGANDGLVSVESAKWGNFRGVEDAAWYSAGCDHLNIVGQLFGVTPGFDAPQFFVDIVEDLKGRGY</sequence>
<dbReference type="InterPro" id="IPR029058">
    <property type="entry name" value="AB_hydrolase_fold"/>
</dbReference>
<keyword evidence="1" id="KW-0378">Hydrolase</keyword>
<accession>A8ZT06</accession>
<dbReference type="GO" id="GO:0016787">
    <property type="term" value="F:hydrolase activity"/>
    <property type="evidence" value="ECO:0007669"/>
    <property type="project" value="UniProtKB-KW"/>
</dbReference>
<protein>
    <submittedName>
        <fullName evidence="1">Hydrolase of alpha/beta superfamily</fullName>
    </submittedName>
</protein>
<dbReference type="KEGG" id="dol:Dole_0360"/>
<name>A8ZT06_DESOH</name>